<protein>
    <submittedName>
        <fullName evidence="2">Alcohol dehydrogenase</fullName>
    </submittedName>
</protein>
<dbReference type="Pfam" id="PF13602">
    <property type="entry name" value="ADH_zinc_N_2"/>
    <property type="match status" value="1"/>
</dbReference>
<dbReference type="InterPro" id="IPR050700">
    <property type="entry name" value="YIM1/Zinc_Alcohol_DH_Fams"/>
</dbReference>
<dbReference type="SUPFAM" id="SSF51735">
    <property type="entry name" value="NAD(P)-binding Rossmann-fold domains"/>
    <property type="match status" value="1"/>
</dbReference>
<organism evidence="2 3">
    <name type="scientific">Phytophthora palmivora</name>
    <dbReference type="NCBI Taxonomy" id="4796"/>
    <lineage>
        <taxon>Eukaryota</taxon>
        <taxon>Sar</taxon>
        <taxon>Stramenopiles</taxon>
        <taxon>Oomycota</taxon>
        <taxon>Peronosporomycetes</taxon>
        <taxon>Peronosporales</taxon>
        <taxon>Peronosporaceae</taxon>
        <taxon>Phytophthora</taxon>
    </lineage>
</organism>
<evidence type="ECO:0000259" key="1">
    <source>
        <dbReference type="SMART" id="SM00829"/>
    </source>
</evidence>
<dbReference type="EMBL" id="NCKW01003386">
    <property type="protein sequence ID" value="POM76860.1"/>
    <property type="molecule type" value="Genomic_DNA"/>
</dbReference>
<keyword evidence="3" id="KW-1185">Reference proteome</keyword>
<dbReference type="CDD" id="cd05289">
    <property type="entry name" value="MDR_like_2"/>
    <property type="match status" value="1"/>
</dbReference>
<dbReference type="InterPro" id="IPR011032">
    <property type="entry name" value="GroES-like_sf"/>
</dbReference>
<dbReference type="InterPro" id="IPR020843">
    <property type="entry name" value="ER"/>
</dbReference>
<name>A0A2P4YGC0_9STRA</name>
<evidence type="ECO:0000313" key="2">
    <source>
        <dbReference type="EMBL" id="POM76860.1"/>
    </source>
</evidence>
<dbReference type="Gene3D" id="3.40.50.720">
    <property type="entry name" value="NAD(P)-binding Rossmann-like Domain"/>
    <property type="match status" value="2"/>
</dbReference>
<dbReference type="OrthoDB" id="3509362at2759"/>
<dbReference type="AlphaFoldDB" id="A0A2P4YGC0"/>
<dbReference type="SUPFAM" id="SSF50129">
    <property type="entry name" value="GroES-like"/>
    <property type="match status" value="1"/>
</dbReference>
<dbReference type="Gene3D" id="3.90.180.10">
    <property type="entry name" value="Medium-chain alcohol dehydrogenases, catalytic domain"/>
    <property type="match status" value="2"/>
</dbReference>
<gene>
    <name evidence="2" type="ORF">PHPALM_5849</name>
</gene>
<dbReference type="Proteomes" id="UP000237271">
    <property type="component" value="Unassembled WGS sequence"/>
</dbReference>
<dbReference type="PANTHER" id="PTHR11695:SF294">
    <property type="entry name" value="RETICULON-4-INTERACTING PROTEIN 1, MITOCHONDRIAL"/>
    <property type="match status" value="1"/>
</dbReference>
<dbReference type="InterPro" id="IPR013154">
    <property type="entry name" value="ADH-like_N"/>
</dbReference>
<dbReference type="InterPro" id="IPR036291">
    <property type="entry name" value="NAD(P)-bd_dom_sf"/>
</dbReference>
<dbReference type="Pfam" id="PF08240">
    <property type="entry name" value="ADH_N"/>
    <property type="match status" value="1"/>
</dbReference>
<evidence type="ECO:0000313" key="3">
    <source>
        <dbReference type="Proteomes" id="UP000237271"/>
    </source>
</evidence>
<proteinExistence type="predicted"/>
<feature type="domain" description="Enoyl reductase (ER)" evidence="1">
    <location>
        <begin position="16"/>
        <end position="287"/>
    </location>
</feature>
<comment type="caution">
    <text evidence="2">The sequence shown here is derived from an EMBL/GenBank/DDBJ whole genome shotgun (WGS) entry which is preliminary data.</text>
</comment>
<dbReference type="PANTHER" id="PTHR11695">
    <property type="entry name" value="ALCOHOL DEHYDROGENASE RELATED"/>
    <property type="match status" value="1"/>
</dbReference>
<sequence>MVFPQTFRAYQYESYGSLEKVLKINTNIPQKPLGAQQVRIKVHSASVNPIDYMLLETAGQAFLGKAPSVNDPFGIGFDAAGEIVEVGKSVERLKVGDRVYTMTPFSGFGSLAEFLVVDEEYVAVQPTNLDFNEAAAVPMVALTAYAVTTTSSRNMELVKSLGADQVIDYTKEKWLNVLEPHSIDAVYDCGMESSAWNDGAQLVLKKNTGRFITILPMAQPVKEAEFGAQLIGEVHNTDPSAEKLDVVTKYIESGAVKPVIDTIFPFEKALDAFAKLKSRHAQGKLVVQVQP</sequence>
<dbReference type="SMART" id="SM00829">
    <property type="entry name" value="PKS_ER"/>
    <property type="match status" value="1"/>
</dbReference>
<reference evidence="2 3" key="1">
    <citation type="journal article" date="2017" name="Genome Biol. Evol.">
        <title>Phytophthora megakarya and P. palmivora, closely related causal agents of cacao black pod rot, underwent increases in genome sizes and gene numbers by different mechanisms.</title>
        <authorList>
            <person name="Ali S.S."/>
            <person name="Shao J."/>
            <person name="Lary D.J."/>
            <person name="Kronmiller B."/>
            <person name="Shen D."/>
            <person name="Strem M.D."/>
            <person name="Amoako-Attah I."/>
            <person name="Akrofi A.Y."/>
            <person name="Begoude B.A."/>
            <person name="Ten Hoopen G.M."/>
            <person name="Coulibaly K."/>
            <person name="Kebe B.I."/>
            <person name="Melnick R.L."/>
            <person name="Guiltinan M.J."/>
            <person name="Tyler B.M."/>
            <person name="Meinhardt L.W."/>
            <person name="Bailey B.A."/>
        </authorList>
    </citation>
    <scope>NUCLEOTIDE SEQUENCE [LARGE SCALE GENOMIC DNA]</scope>
    <source>
        <strain evidence="3">sbr112.9</strain>
    </source>
</reference>
<dbReference type="GO" id="GO:0016491">
    <property type="term" value="F:oxidoreductase activity"/>
    <property type="evidence" value="ECO:0007669"/>
    <property type="project" value="InterPro"/>
</dbReference>
<accession>A0A2P4YGC0</accession>